<protein>
    <submittedName>
        <fullName evidence="1">Uncharacterized protein</fullName>
    </submittedName>
</protein>
<evidence type="ECO:0000313" key="1">
    <source>
        <dbReference type="EMBL" id="SBT02066.1"/>
    </source>
</evidence>
<proteinExistence type="predicted"/>
<dbReference type="EMBL" id="FLQV01003035">
    <property type="protein sequence ID" value="SBT02066.1"/>
    <property type="molecule type" value="Genomic_DNA"/>
</dbReference>
<reference evidence="2" key="1">
    <citation type="submission" date="2016-05" db="EMBL/GenBank/DDBJ databases">
        <authorList>
            <person name="Naeem Raeece"/>
        </authorList>
    </citation>
    <scope>NUCLEOTIDE SEQUENCE [LARGE SCALE GENOMIC DNA]</scope>
</reference>
<accession>A0A1A8X9Z1</accession>
<name>A0A1A8X9Z1_PLAOA</name>
<evidence type="ECO:0000313" key="2">
    <source>
        <dbReference type="Proteomes" id="UP000078546"/>
    </source>
</evidence>
<dbReference type="Proteomes" id="UP000078546">
    <property type="component" value="Unassembled WGS sequence"/>
</dbReference>
<sequence length="25" mass="2999">ICPRKNDYPRYVQGKMTIPDMSKEK</sequence>
<organism evidence="1 2">
    <name type="scientific">Plasmodium ovale curtisi</name>
    <dbReference type="NCBI Taxonomy" id="864141"/>
    <lineage>
        <taxon>Eukaryota</taxon>
        <taxon>Sar</taxon>
        <taxon>Alveolata</taxon>
        <taxon>Apicomplexa</taxon>
        <taxon>Aconoidasida</taxon>
        <taxon>Haemosporida</taxon>
        <taxon>Plasmodiidae</taxon>
        <taxon>Plasmodium</taxon>
        <taxon>Plasmodium (Plasmodium)</taxon>
    </lineage>
</organism>
<dbReference type="AlphaFoldDB" id="A0A1A8X9Z1"/>
<gene>
    <name evidence="1" type="ORF">POVCU1_072630</name>
</gene>
<feature type="non-terminal residue" evidence="1">
    <location>
        <position position="1"/>
    </location>
</feature>